<dbReference type="STRING" id="145388.A0A0D2MZL2"/>
<dbReference type="PROSITE" id="PS50102">
    <property type="entry name" value="RRM"/>
    <property type="match status" value="2"/>
</dbReference>
<dbReference type="GO" id="GO:0003729">
    <property type="term" value="F:mRNA binding"/>
    <property type="evidence" value="ECO:0007669"/>
    <property type="project" value="InterPro"/>
</dbReference>
<dbReference type="InterPro" id="IPR000504">
    <property type="entry name" value="RRM_dom"/>
</dbReference>
<keyword evidence="4" id="KW-0862">Zinc</keyword>
<dbReference type="CDD" id="cd12345">
    <property type="entry name" value="RRM2_SECp43_like"/>
    <property type="match status" value="1"/>
</dbReference>
<evidence type="ECO:0000313" key="8">
    <source>
        <dbReference type="EMBL" id="KIZ07865.1"/>
    </source>
</evidence>
<dbReference type="PANTHER" id="PTHR47640:SF10">
    <property type="entry name" value="TRNA SELENOCYSTEINE 1-ASSOCIATED PROTEIN 1-RELATED"/>
    <property type="match status" value="1"/>
</dbReference>
<evidence type="ECO:0000256" key="4">
    <source>
        <dbReference type="ARBA" id="ARBA00022833"/>
    </source>
</evidence>
<reference evidence="8 9" key="1">
    <citation type="journal article" date="2013" name="BMC Genomics">
        <title>Reconstruction of the lipid metabolism for the microalga Monoraphidium neglectum from its genome sequence reveals characteristics suitable for biofuel production.</title>
        <authorList>
            <person name="Bogen C."/>
            <person name="Al-Dilaimi A."/>
            <person name="Albersmeier A."/>
            <person name="Wichmann J."/>
            <person name="Grundmann M."/>
            <person name="Rupp O."/>
            <person name="Lauersen K.J."/>
            <person name="Blifernez-Klassen O."/>
            <person name="Kalinowski J."/>
            <person name="Goesmann A."/>
            <person name="Mussgnug J.H."/>
            <person name="Kruse O."/>
        </authorList>
    </citation>
    <scope>NUCLEOTIDE SEQUENCE [LARGE SCALE GENOMIC DNA]</scope>
    <source>
        <strain evidence="8 9">SAG 48.87</strain>
    </source>
</reference>
<evidence type="ECO:0000256" key="5">
    <source>
        <dbReference type="ARBA" id="ARBA00022884"/>
    </source>
</evidence>
<evidence type="ECO:0000256" key="6">
    <source>
        <dbReference type="PROSITE-ProRule" id="PRU00176"/>
    </source>
</evidence>
<dbReference type="InterPro" id="IPR050825">
    <property type="entry name" value="RBM42_RBP45_47-like"/>
</dbReference>
<keyword evidence="5 6" id="KW-0694">RNA-binding</keyword>
<feature type="domain" description="RRM" evidence="7">
    <location>
        <begin position="130"/>
        <end position="202"/>
    </location>
</feature>
<dbReference type="FunFam" id="3.30.70.330:FF:000476">
    <property type="entry name" value="Zinc finger CCCH domain-containing protein 4"/>
    <property type="match status" value="1"/>
</dbReference>
<dbReference type="SMART" id="SM00360">
    <property type="entry name" value="RRM"/>
    <property type="match status" value="2"/>
</dbReference>
<keyword evidence="1" id="KW-0479">Metal-binding</keyword>
<dbReference type="PANTHER" id="PTHR47640">
    <property type="entry name" value="TRNA SELENOCYSTEINE 1-ASSOCIATED PROTEIN 1-RELATED-RELATED"/>
    <property type="match status" value="1"/>
</dbReference>
<protein>
    <recommendedName>
        <fullName evidence="7">RRM domain-containing protein</fullName>
    </recommendedName>
</protein>
<dbReference type="InterPro" id="IPR035979">
    <property type="entry name" value="RBD_domain_sf"/>
</dbReference>
<evidence type="ECO:0000313" key="9">
    <source>
        <dbReference type="Proteomes" id="UP000054498"/>
    </source>
</evidence>
<keyword evidence="9" id="KW-1185">Reference proteome</keyword>
<dbReference type="EMBL" id="KK100227">
    <property type="protein sequence ID" value="KIZ07865.1"/>
    <property type="molecule type" value="Genomic_DNA"/>
</dbReference>
<gene>
    <name evidence="8" type="ORF">MNEG_0081</name>
</gene>
<dbReference type="AlphaFoldDB" id="A0A0D2MZL2"/>
<proteinExistence type="predicted"/>
<evidence type="ECO:0000256" key="2">
    <source>
        <dbReference type="ARBA" id="ARBA00022737"/>
    </source>
</evidence>
<dbReference type="KEGG" id="mng:MNEG_0081"/>
<keyword evidence="2" id="KW-0677">Repeat</keyword>
<organism evidence="8 9">
    <name type="scientific">Monoraphidium neglectum</name>
    <dbReference type="NCBI Taxonomy" id="145388"/>
    <lineage>
        <taxon>Eukaryota</taxon>
        <taxon>Viridiplantae</taxon>
        <taxon>Chlorophyta</taxon>
        <taxon>core chlorophytes</taxon>
        <taxon>Chlorophyceae</taxon>
        <taxon>CS clade</taxon>
        <taxon>Sphaeropleales</taxon>
        <taxon>Selenastraceae</taxon>
        <taxon>Monoraphidium</taxon>
    </lineage>
</organism>
<accession>A0A0D2MZL2</accession>
<dbReference type="RefSeq" id="XP_013906884.1">
    <property type="nucleotide sequence ID" value="XM_014051430.1"/>
</dbReference>
<dbReference type="SUPFAM" id="SSF54928">
    <property type="entry name" value="RNA-binding domain, RBD"/>
    <property type="match status" value="2"/>
</dbReference>
<dbReference type="GO" id="GO:0008270">
    <property type="term" value="F:zinc ion binding"/>
    <property type="evidence" value="ECO:0007669"/>
    <property type="project" value="UniProtKB-KW"/>
</dbReference>
<dbReference type="Pfam" id="PF00076">
    <property type="entry name" value="RRM_1"/>
    <property type="match status" value="2"/>
</dbReference>
<sequence length="371" mass="36171">MPGGVLVPGAAVGSPDEAHSCFVGDLSPDVNDFLLQESFRQFYPSVRSAKVITDPATGRSKGYGFVRFANEMERDRALEMQGFNLSGRPIRVSLATARRAGGGGAAASAAGAAGAASAAPHPAELDPTNTTLFIGGLSAGVSEDQLRAIFGQYGETVYVKIPAGKGCGFVQFVERPAAEMAMAALNGQIIGTNAIRINWGRSTSRAPVAARNGGLPPGAGAGAGALGGLGGAAAFGGAGAAFPGGAAYGGFNGSGMLAANGFGPSAAFGLSAPMAAPPLGALGGGPQGAPQQQLPGLSSGLGLGGVSNALLSGFGFGPGAGVGGGGGGLGPQGLQFQFDPTGAIGIDKLNAAFAARQQQLLGGGAFLLPRT</sequence>
<dbReference type="Proteomes" id="UP000054498">
    <property type="component" value="Unassembled WGS sequence"/>
</dbReference>
<dbReference type="OrthoDB" id="446113at2759"/>
<name>A0A0D2MZL2_9CHLO</name>
<dbReference type="GO" id="GO:0005829">
    <property type="term" value="C:cytosol"/>
    <property type="evidence" value="ECO:0007669"/>
    <property type="project" value="TreeGrafter"/>
</dbReference>
<feature type="domain" description="RRM" evidence="7">
    <location>
        <begin position="19"/>
        <end position="97"/>
    </location>
</feature>
<evidence type="ECO:0000259" key="7">
    <source>
        <dbReference type="PROSITE" id="PS50102"/>
    </source>
</evidence>
<dbReference type="GeneID" id="25726199"/>
<evidence type="ECO:0000256" key="3">
    <source>
        <dbReference type="ARBA" id="ARBA00022771"/>
    </source>
</evidence>
<dbReference type="Gene3D" id="3.30.70.330">
    <property type="match status" value="2"/>
</dbReference>
<keyword evidence="3" id="KW-0863">Zinc-finger</keyword>
<evidence type="ECO:0000256" key="1">
    <source>
        <dbReference type="ARBA" id="ARBA00022723"/>
    </source>
</evidence>
<dbReference type="InterPro" id="IPR012677">
    <property type="entry name" value="Nucleotide-bd_a/b_plait_sf"/>
</dbReference>